<dbReference type="EMBL" id="BPLQ01008818">
    <property type="protein sequence ID" value="GIY39541.1"/>
    <property type="molecule type" value="Genomic_DNA"/>
</dbReference>
<sequence>METCDRMHGAPLLTGEGAHHSSGVQVFGIVGMNYESSERKNFAPTSVINGANWDRIISEKSSFPRSLVDESLVIRTGARTRIEFKGF</sequence>
<name>A0AAV4T2F5_9ARAC</name>
<keyword evidence="2" id="KW-1185">Reference proteome</keyword>
<comment type="caution">
    <text evidence="1">The sequence shown here is derived from an EMBL/GenBank/DDBJ whole genome shotgun (WGS) entry which is preliminary data.</text>
</comment>
<organism evidence="1 2">
    <name type="scientific">Caerostris darwini</name>
    <dbReference type="NCBI Taxonomy" id="1538125"/>
    <lineage>
        <taxon>Eukaryota</taxon>
        <taxon>Metazoa</taxon>
        <taxon>Ecdysozoa</taxon>
        <taxon>Arthropoda</taxon>
        <taxon>Chelicerata</taxon>
        <taxon>Arachnida</taxon>
        <taxon>Araneae</taxon>
        <taxon>Araneomorphae</taxon>
        <taxon>Entelegynae</taxon>
        <taxon>Araneoidea</taxon>
        <taxon>Araneidae</taxon>
        <taxon>Caerostris</taxon>
    </lineage>
</organism>
<evidence type="ECO:0000313" key="1">
    <source>
        <dbReference type="EMBL" id="GIY39541.1"/>
    </source>
</evidence>
<accession>A0AAV4T2F5</accession>
<protein>
    <submittedName>
        <fullName evidence="1">Uncharacterized protein</fullName>
    </submittedName>
</protein>
<evidence type="ECO:0000313" key="2">
    <source>
        <dbReference type="Proteomes" id="UP001054837"/>
    </source>
</evidence>
<dbReference type="Proteomes" id="UP001054837">
    <property type="component" value="Unassembled WGS sequence"/>
</dbReference>
<proteinExistence type="predicted"/>
<gene>
    <name evidence="1" type="ORF">CDAR_539181</name>
</gene>
<dbReference type="AlphaFoldDB" id="A0AAV4T2F5"/>
<reference evidence="1 2" key="1">
    <citation type="submission" date="2021-06" db="EMBL/GenBank/DDBJ databases">
        <title>Caerostris darwini draft genome.</title>
        <authorList>
            <person name="Kono N."/>
            <person name="Arakawa K."/>
        </authorList>
    </citation>
    <scope>NUCLEOTIDE SEQUENCE [LARGE SCALE GENOMIC DNA]</scope>
</reference>